<feature type="transmembrane region" description="Helical" evidence="6">
    <location>
        <begin position="277"/>
        <end position="296"/>
    </location>
</feature>
<keyword evidence="4 6" id="KW-1133">Transmembrane helix</keyword>
<dbReference type="PANTHER" id="PTHR30482">
    <property type="entry name" value="HIGH-AFFINITY BRANCHED-CHAIN AMINO ACID TRANSPORT SYSTEM PERMEASE"/>
    <property type="match status" value="1"/>
</dbReference>
<evidence type="ECO:0000256" key="5">
    <source>
        <dbReference type="ARBA" id="ARBA00023136"/>
    </source>
</evidence>
<reference evidence="7 8" key="2">
    <citation type="journal article" date="2017" name="Genome Announc.">
        <title>Draft genome sequence of Aquitalea magnusonii strain H3, a plant growth-promoting bacterium of duckweed Lemna minor.</title>
        <authorList>
            <person name="Ishizawa H."/>
            <person name="Kuroda M."/>
            <person name="Ike M."/>
        </authorList>
    </citation>
    <scope>NUCLEOTIDE SEQUENCE [LARGE SCALE GENOMIC DNA]</scope>
    <source>
        <strain evidence="7 8">H3</strain>
    </source>
</reference>
<dbReference type="InterPro" id="IPR001851">
    <property type="entry name" value="ABC_transp_permease"/>
</dbReference>
<feature type="transmembrane region" description="Helical" evidence="6">
    <location>
        <begin position="110"/>
        <end position="131"/>
    </location>
</feature>
<feature type="transmembrane region" description="Helical" evidence="6">
    <location>
        <begin position="203"/>
        <end position="220"/>
    </location>
</feature>
<reference evidence="8" key="3">
    <citation type="journal article" date="2017" name="Plant Physiol. Biochem.">
        <title>Differential oxidative and antioxidative response of duckweed Lemna minor toward plant growth promoting/inhibiting bacteria.</title>
        <authorList>
            <person name="Ishizawa H."/>
            <person name="Kuroda M."/>
            <person name="Morikawa M."/>
            <person name="Ike M."/>
        </authorList>
    </citation>
    <scope>NUCLEOTIDE SEQUENCE [LARGE SCALE GENOMIC DNA]</scope>
    <source>
        <strain evidence="8">H3</strain>
    </source>
</reference>
<dbReference type="AlphaFoldDB" id="A0A3G9GFI3"/>
<name>A0A3G9GFI3_9NEIS</name>
<evidence type="ECO:0000313" key="7">
    <source>
        <dbReference type="EMBL" id="BBF85011.1"/>
    </source>
</evidence>
<dbReference type="Proteomes" id="UP000198290">
    <property type="component" value="Chromosome"/>
</dbReference>
<dbReference type="GO" id="GO:0005886">
    <property type="term" value="C:plasma membrane"/>
    <property type="evidence" value="ECO:0007669"/>
    <property type="project" value="UniProtKB-SubCell"/>
</dbReference>
<feature type="transmembrane region" description="Helical" evidence="6">
    <location>
        <begin position="36"/>
        <end position="54"/>
    </location>
</feature>
<comment type="subcellular location">
    <subcellularLocation>
        <location evidence="1">Cell membrane</location>
        <topology evidence="1">Multi-pass membrane protein</topology>
    </subcellularLocation>
</comment>
<dbReference type="Pfam" id="PF02653">
    <property type="entry name" value="BPD_transp_2"/>
    <property type="match status" value="1"/>
</dbReference>
<evidence type="ECO:0000256" key="4">
    <source>
        <dbReference type="ARBA" id="ARBA00022989"/>
    </source>
</evidence>
<sequence length="315" mass="33819">MSSLSRSTRPLLLLAVLWLLLGWLDASYLYRLASMALVFGLLAASANLITGVAGMMTLGHAAFYGVGAYTAALLSSQYQFSPWLTLPLAGLAAALLGGLTAWLTRRLVNVHFAVATLGIGQAVYVTLLNWVDFTRGPMGITDIAPLSTASPAINLGLVMLVFLLCYLLLERTIHSYYGNALRALREDEQCVAAMGLDPARLKIQVMVLGCFIAGLAGALWAHSTRYVSPGDFRFSESITILAMVVIGGLGSLPGAIMGALLLTLLPELLRSLGDYRMLVVGSIMFGFIMFLPKGLIGEYSALRVFRSHLKALEQS</sequence>
<dbReference type="EMBL" id="AP018823">
    <property type="protein sequence ID" value="BBF85011.1"/>
    <property type="molecule type" value="Genomic_DNA"/>
</dbReference>
<dbReference type="InterPro" id="IPR043428">
    <property type="entry name" value="LivM-like"/>
</dbReference>
<dbReference type="RefSeq" id="WP_145985784.1">
    <property type="nucleotide sequence ID" value="NZ_AP018823.1"/>
</dbReference>
<reference evidence="8" key="1">
    <citation type="journal article" date="2017" name="Biotechnol. Biofuels">
        <title>Evaluation of environmental bacterial communities as a factor affecting the growth of duckweed Lemna minor.</title>
        <authorList>
            <person name="Ishizawa H."/>
            <person name="Kuroda M."/>
            <person name="Morikawa M."/>
            <person name="Ike M."/>
        </authorList>
    </citation>
    <scope>NUCLEOTIDE SEQUENCE [LARGE SCALE GENOMIC DNA]</scope>
    <source>
        <strain evidence="8">H3</strain>
    </source>
</reference>
<keyword evidence="8" id="KW-1185">Reference proteome</keyword>
<evidence type="ECO:0000256" key="6">
    <source>
        <dbReference type="SAM" id="Phobius"/>
    </source>
</evidence>
<proteinExistence type="predicted"/>
<protein>
    <submittedName>
        <fullName evidence="7">Branched-chain amino acid transport system permease protein LivM</fullName>
    </submittedName>
</protein>
<evidence type="ECO:0000313" key="8">
    <source>
        <dbReference type="Proteomes" id="UP000198290"/>
    </source>
</evidence>
<dbReference type="KEGG" id="amah:DLM_1387"/>
<gene>
    <name evidence="7" type="ORF">DLM_1387</name>
</gene>
<keyword evidence="2" id="KW-1003">Cell membrane</keyword>
<keyword evidence="5 6" id="KW-0472">Membrane</keyword>
<dbReference type="PANTHER" id="PTHR30482:SF10">
    <property type="entry name" value="HIGH-AFFINITY BRANCHED-CHAIN AMINO ACID TRANSPORT PROTEIN BRAE"/>
    <property type="match status" value="1"/>
</dbReference>
<organism evidence="7 8">
    <name type="scientific">Aquitalea magnusonii</name>
    <dbReference type="NCBI Taxonomy" id="332411"/>
    <lineage>
        <taxon>Bacteria</taxon>
        <taxon>Pseudomonadati</taxon>
        <taxon>Pseudomonadota</taxon>
        <taxon>Betaproteobacteria</taxon>
        <taxon>Neisseriales</taxon>
        <taxon>Chromobacteriaceae</taxon>
        <taxon>Aquitalea</taxon>
    </lineage>
</organism>
<evidence type="ECO:0000256" key="3">
    <source>
        <dbReference type="ARBA" id="ARBA00022692"/>
    </source>
</evidence>
<feature type="transmembrane region" description="Helical" evidence="6">
    <location>
        <begin position="84"/>
        <end position="103"/>
    </location>
</feature>
<dbReference type="GO" id="GO:0015658">
    <property type="term" value="F:branched-chain amino acid transmembrane transporter activity"/>
    <property type="evidence" value="ECO:0007669"/>
    <property type="project" value="InterPro"/>
</dbReference>
<feature type="transmembrane region" description="Helical" evidence="6">
    <location>
        <begin position="151"/>
        <end position="169"/>
    </location>
</feature>
<evidence type="ECO:0000256" key="2">
    <source>
        <dbReference type="ARBA" id="ARBA00022475"/>
    </source>
</evidence>
<evidence type="ECO:0000256" key="1">
    <source>
        <dbReference type="ARBA" id="ARBA00004651"/>
    </source>
</evidence>
<dbReference type="CDD" id="cd06581">
    <property type="entry name" value="TM_PBP1_LivM_like"/>
    <property type="match status" value="1"/>
</dbReference>
<dbReference type="OrthoDB" id="9814461at2"/>
<accession>A0A3G9GFI3</accession>
<feature type="transmembrane region" description="Helical" evidence="6">
    <location>
        <begin position="240"/>
        <end position="265"/>
    </location>
</feature>
<keyword evidence="3 6" id="KW-0812">Transmembrane</keyword>